<name>A0A1U7EU49_NATPD</name>
<dbReference type="EnsemblBacteria" id="CAI48482">
    <property type="protein sequence ID" value="CAI48482"/>
    <property type="gene ID" value="NP_0782A"/>
</dbReference>
<dbReference type="HOGENOM" id="CLU_028008_1_0_2"/>
<dbReference type="RefSeq" id="WP_011322118.1">
    <property type="nucleotide sequence ID" value="NC_007426.1"/>
</dbReference>
<dbReference type="STRING" id="348780.NP_0782A"/>
<sequence>MRTAVGVAAVVLVAAVALGAAPAAVSADDIEVVVSDDTFAPDEEATLFVEVVDRADGPGGTQGAIVSVADDGAPITVLTDEDAIATVPTGGSRLATFDIAVDEDADPDDYDIEVEVDYRDGRTGDLTTETFDVEITIDDRAHFRVVDADTDAHVGEEGTVSMTLENVGDQTAKDATVEVRALDRGLRLGAQSTFTRTFAGDWEDGARRTLNLSADVREGTEPRSHVLEAEVEFHDEDDVERTTRPLTAGVDVGSEQAFSVANVTSDLRVGEDGELNVTIENDGPRAVGGVVAVSETPNPNVAVRNPEWYVGPMEPGEASTAAFRVGLREDAEPGDRVLPLVVRYRTPAGDIEYSDRLDVVAAVAPELEPFGIRAVNQTIAQGETRRYRVEVENTGDERYSDIQAKLFAESPLETDDDEAYIDALDVGETRTISFGLEADDDAAIKQHPVSMDFRYEDADGDRHLTDRERMAVDVVERETPYALYAAVVVFLAAIVGIAYWKRERLAALRDDIGG</sequence>
<evidence type="ECO:0000256" key="1">
    <source>
        <dbReference type="SAM" id="Phobius"/>
    </source>
</evidence>
<dbReference type="OrthoDB" id="56770at2157"/>
<dbReference type="EMBL" id="CR936257">
    <property type="protein sequence ID" value="CAI48482.1"/>
    <property type="molecule type" value="Genomic_DNA"/>
</dbReference>
<dbReference type="eggNOG" id="arCOG02079">
    <property type="taxonomic scope" value="Archaea"/>
</dbReference>
<reference evidence="2 3" key="1">
    <citation type="journal article" date="2005" name="Genome Res.">
        <title>Living with two extremes: conclusions from the genome sequence of Natronomonas pharaonis.</title>
        <authorList>
            <person name="Falb M."/>
            <person name="Pfeiffer F."/>
            <person name="Palm P."/>
            <person name="Rodewald K."/>
            <person name="Hickmann V."/>
            <person name="Tittor J."/>
            <person name="Oesterhelt D."/>
        </authorList>
    </citation>
    <scope>NUCLEOTIDE SEQUENCE [LARGE SCALE GENOMIC DNA]</scope>
    <source>
        <strain evidence="3">ATCC 35678 / DSM 2160 / CIP 103997 / JCM 8858 / NBRC 14720 / NCIMB 2260 / Gabara</strain>
    </source>
</reference>
<evidence type="ECO:0000313" key="3">
    <source>
        <dbReference type="Proteomes" id="UP000002698"/>
    </source>
</evidence>
<feature type="transmembrane region" description="Helical" evidence="1">
    <location>
        <begin position="481"/>
        <end position="500"/>
    </location>
</feature>
<keyword evidence="1" id="KW-0472">Membrane</keyword>
<keyword evidence="3" id="KW-1185">Reference proteome</keyword>
<proteinExistence type="predicted"/>
<dbReference type="Proteomes" id="UP000002698">
    <property type="component" value="Chromosome"/>
</dbReference>
<dbReference type="GeneID" id="3700962"/>
<dbReference type="AlphaFoldDB" id="A0A1U7EU49"/>
<evidence type="ECO:0000313" key="2">
    <source>
        <dbReference type="EMBL" id="CAI48482.1"/>
    </source>
</evidence>
<keyword evidence="1" id="KW-0812">Transmembrane</keyword>
<protein>
    <submittedName>
        <fullName evidence="2">Uncharacterized protein</fullName>
    </submittedName>
</protein>
<dbReference type="KEGG" id="nph:NP_0782A"/>
<organism evidence="2 3">
    <name type="scientific">Natronomonas pharaonis (strain ATCC 35678 / DSM 2160 / CIP 103997 / JCM 8858 / NBRC 14720 / NCIMB 2260 / Gabara)</name>
    <name type="common">Halobacterium pharaonis</name>
    <dbReference type="NCBI Taxonomy" id="348780"/>
    <lineage>
        <taxon>Archaea</taxon>
        <taxon>Methanobacteriati</taxon>
        <taxon>Methanobacteriota</taxon>
        <taxon>Stenosarchaea group</taxon>
        <taxon>Halobacteria</taxon>
        <taxon>Halobacteriales</taxon>
        <taxon>Natronomonadaceae</taxon>
        <taxon>Natronomonas</taxon>
    </lineage>
</organism>
<keyword evidence="1" id="KW-1133">Transmembrane helix</keyword>
<gene>
    <name evidence="2" type="ordered locus">NP_0782A</name>
</gene>
<dbReference type="PANTHER" id="PTHR35902">
    <property type="entry name" value="S-LAYER DOMAIN-LIKE PROTEIN-RELATED"/>
    <property type="match status" value="1"/>
</dbReference>
<dbReference type="PANTHER" id="PTHR35902:SF3">
    <property type="entry name" value="NPCBM-ASSOCIATED, NEW3 DOMAIN OF ALPHA-GALACTOSIDASE"/>
    <property type="match status" value="1"/>
</dbReference>
<accession>A0A1U7EU49</accession>